<feature type="compositionally biased region" description="Low complexity" evidence="1">
    <location>
        <begin position="90"/>
        <end position="103"/>
    </location>
</feature>
<comment type="caution">
    <text evidence="2">The sequence shown here is derived from an EMBL/GenBank/DDBJ whole genome shotgun (WGS) entry which is preliminary data.</text>
</comment>
<feature type="compositionally biased region" description="Low complexity" evidence="1">
    <location>
        <begin position="312"/>
        <end position="323"/>
    </location>
</feature>
<keyword evidence="3" id="KW-1185">Reference proteome</keyword>
<feature type="region of interest" description="Disordered" evidence="1">
    <location>
        <begin position="311"/>
        <end position="373"/>
    </location>
</feature>
<dbReference type="AlphaFoldDB" id="A0A5B7FDS3"/>
<dbReference type="EMBL" id="VSRR010005949">
    <property type="protein sequence ID" value="MPC43697.1"/>
    <property type="molecule type" value="Genomic_DNA"/>
</dbReference>
<name>A0A5B7FDS3_PORTR</name>
<evidence type="ECO:0000313" key="2">
    <source>
        <dbReference type="EMBL" id="MPC43697.1"/>
    </source>
</evidence>
<dbReference type="Proteomes" id="UP000324222">
    <property type="component" value="Unassembled WGS sequence"/>
</dbReference>
<protein>
    <submittedName>
        <fullName evidence="2">Uncharacterized protein</fullName>
    </submittedName>
</protein>
<accession>A0A5B7FDS3</accession>
<gene>
    <name evidence="2" type="ORF">E2C01_037349</name>
</gene>
<sequence>MCFSIERCILSFTDYPGIPLSEASKYIKKFKLNIPWYDIKGISIWCMDHSCYDCKCLTDPAFYGTVKPESFRKNSFSKAKPEPTVPLPPLESSSSQDPSPESSNMTTSPQEANSVVKPSDETLASTSSALLDFEEALKQETNSGKASEDKELKKMASVVHPNCSIVNIIVNNSETRRKYTWKLKEWYHCTDVYSARTAGHTKKNITEETKNMTLTGLAARDTTPEQIVESVVRSLRQQKSPEEVKLPTLPMSNDFEPFMGDSLVNLQNAIGFNPCANKKSIKTDTSYPVVDLTNGNEDTNNLPKYFAAKPQKNTGMKTKNTKGVTKRKLSGPVEPVPKKAHFSKSEDRTGEIGSISFPKSYQSNSKEKSVSEQKKKTLSLLEMMVAEENRGELELDLSDNIPGNALLVAEARFRKLINMNIIGVIGINKAGRCIIGTVDSHEALQVMHQIQNMIRNNTLDVGPNMREIFFPPPYVGIRPSLSLKGKKLCFLGLGHEVALCSMVEAAWTQGVERWSVACLDAGWDESDVD</sequence>
<organism evidence="2 3">
    <name type="scientific">Portunus trituberculatus</name>
    <name type="common">Swimming crab</name>
    <name type="synonym">Neptunus trituberculatus</name>
    <dbReference type="NCBI Taxonomy" id="210409"/>
    <lineage>
        <taxon>Eukaryota</taxon>
        <taxon>Metazoa</taxon>
        <taxon>Ecdysozoa</taxon>
        <taxon>Arthropoda</taxon>
        <taxon>Crustacea</taxon>
        <taxon>Multicrustacea</taxon>
        <taxon>Malacostraca</taxon>
        <taxon>Eumalacostraca</taxon>
        <taxon>Eucarida</taxon>
        <taxon>Decapoda</taxon>
        <taxon>Pleocyemata</taxon>
        <taxon>Brachyura</taxon>
        <taxon>Eubrachyura</taxon>
        <taxon>Portunoidea</taxon>
        <taxon>Portunidae</taxon>
        <taxon>Portuninae</taxon>
        <taxon>Portunus</taxon>
    </lineage>
</organism>
<proteinExistence type="predicted"/>
<feature type="compositionally biased region" description="Polar residues" evidence="1">
    <location>
        <begin position="104"/>
        <end position="113"/>
    </location>
</feature>
<evidence type="ECO:0000256" key="1">
    <source>
        <dbReference type="SAM" id="MobiDB-lite"/>
    </source>
</evidence>
<evidence type="ECO:0000313" key="3">
    <source>
        <dbReference type="Proteomes" id="UP000324222"/>
    </source>
</evidence>
<feature type="region of interest" description="Disordered" evidence="1">
    <location>
        <begin position="74"/>
        <end position="120"/>
    </location>
</feature>
<reference evidence="2 3" key="1">
    <citation type="submission" date="2019-05" db="EMBL/GenBank/DDBJ databases">
        <title>Another draft genome of Portunus trituberculatus and its Hox gene families provides insights of decapod evolution.</title>
        <authorList>
            <person name="Jeong J.-H."/>
            <person name="Song I."/>
            <person name="Kim S."/>
            <person name="Choi T."/>
            <person name="Kim D."/>
            <person name="Ryu S."/>
            <person name="Kim W."/>
        </authorList>
    </citation>
    <scope>NUCLEOTIDE SEQUENCE [LARGE SCALE GENOMIC DNA]</scope>
    <source>
        <tissue evidence="2">Muscle</tissue>
    </source>
</reference>
<dbReference type="OrthoDB" id="6119313at2759"/>